<dbReference type="InterPro" id="IPR007346">
    <property type="entry name" value="Endonuclease-I"/>
</dbReference>
<dbReference type="PANTHER" id="PTHR33607">
    <property type="entry name" value="ENDONUCLEASE-1"/>
    <property type="match status" value="1"/>
</dbReference>
<evidence type="ECO:0000313" key="6">
    <source>
        <dbReference type="Proteomes" id="UP000680020"/>
    </source>
</evidence>
<protein>
    <submittedName>
        <fullName evidence="5">Endonuclease</fullName>
    </submittedName>
</protein>
<keyword evidence="4" id="KW-0812">Transmembrane</keyword>
<dbReference type="Proteomes" id="UP000680020">
    <property type="component" value="Unassembled WGS sequence"/>
</dbReference>
<dbReference type="Pfam" id="PF04231">
    <property type="entry name" value="Endonuclease_1"/>
    <property type="match status" value="1"/>
</dbReference>
<accession>A0AB35C4B1</accession>
<keyword evidence="3" id="KW-0378">Hydrolase</keyword>
<gene>
    <name evidence="5" type="ORF">J7561_09130</name>
</gene>
<keyword evidence="5" id="KW-0255">Endonuclease</keyword>
<evidence type="ECO:0000256" key="2">
    <source>
        <dbReference type="ARBA" id="ARBA00022722"/>
    </source>
</evidence>
<name>A0AB35C4B1_9GAMM</name>
<feature type="transmembrane region" description="Helical" evidence="4">
    <location>
        <begin position="26"/>
        <end position="47"/>
    </location>
</feature>
<dbReference type="GeneID" id="58264166"/>
<evidence type="ECO:0000256" key="1">
    <source>
        <dbReference type="ARBA" id="ARBA00006429"/>
    </source>
</evidence>
<evidence type="ECO:0000256" key="3">
    <source>
        <dbReference type="ARBA" id="ARBA00022801"/>
    </source>
</evidence>
<dbReference type="AlphaFoldDB" id="A0AB35C4B1"/>
<proteinExistence type="inferred from homology"/>
<evidence type="ECO:0000313" key="5">
    <source>
        <dbReference type="EMBL" id="MBS7825363.1"/>
    </source>
</evidence>
<dbReference type="GO" id="GO:0004519">
    <property type="term" value="F:endonuclease activity"/>
    <property type="evidence" value="ECO:0007669"/>
    <property type="project" value="UniProtKB-KW"/>
</dbReference>
<dbReference type="RefSeq" id="WP_008316741.1">
    <property type="nucleotide sequence ID" value="NZ_CP115969.1"/>
</dbReference>
<evidence type="ECO:0000256" key="4">
    <source>
        <dbReference type="SAM" id="Phobius"/>
    </source>
</evidence>
<dbReference type="PANTHER" id="PTHR33607:SF2">
    <property type="entry name" value="ENDONUCLEASE-1"/>
    <property type="match status" value="1"/>
</dbReference>
<keyword evidence="4" id="KW-0472">Membrane</keyword>
<reference evidence="5" key="1">
    <citation type="submission" date="2021-03" db="EMBL/GenBank/DDBJ databases">
        <title>Identification and antibiotic profiling of Wohlfahrtiimonas chitiniclastica, an underestimated human pathogen.</title>
        <authorList>
            <person name="Kopf A."/>
            <person name="Bunk B."/>
            <person name="Coldewey S."/>
            <person name="Gunzer F."/>
            <person name="Riedel T."/>
            <person name="Schroettner P."/>
        </authorList>
    </citation>
    <scope>NUCLEOTIDE SEQUENCE</scope>
    <source>
        <strain evidence="5">DSM 100917</strain>
    </source>
</reference>
<dbReference type="EMBL" id="JAGIBU010000011">
    <property type="protein sequence ID" value="MBS7825363.1"/>
    <property type="molecule type" value="Genomic_DNA"/>
</dbReference>
<dbReference type="GO" id="GO:0016787">
    <property type="term" value="F:hydrolase activity"/>
    <property type="evidence" value="ECO:0007669"/>
    <property type="project" value="UniProtKB-KW"/>
</dbReference>
<sequence>MAKKPQKTVTPQDLSRLWTQFQRRPLQTIAMIVFALIASFFGGKTIIEKSDKGDSRDVQTFAKAKTKLIKLYKDNPNIKEFYCGCDFTYEERKSSLDFKKCGYQVRNQSNIARANRIEWEHVMPAHNFGKNLQCWQEGGRKNCQDYAKFNVMEGDMHNLQPAIGEVNGDRSNFRYSEFTKRFGQYGKCHFAVDPKKRQVQPRNEIKGVIARTYLYMEARYGIKVAEQEKKLMNEWNRTYPVDAWECRRNEIIAKMQGNDNPFITSQCKK</sequence>
<comment type="similarity">
    <text evidence="1">Belongs to the EndA/NucM nuclease family.</text>
</comment>
<organism evidence="5 6">
    <name type="scientific">Wohlfahrtiimonas chitiniclastica</name>
    <dbReference type="NCBI Taxonomy" id="400946"/>
    <lineage>
        <taxon>Bacteria</taxon>
        <taxon>Pseudomonadati</taxon>
        <taxon>Pseudomonadota</taxon>
        <taxon>Gammaproteobacteria</taxon>
        <taxon>Cardiobacteriales</taxon>
        <taxon>Ignatzschineriaceae</taxon>
        <taxon>Wohlfahrtiimonas</taxon>
    </lineage>
</organism>
<dbReference type="SUPFAM" id="SSF54060">
    <property type="entry name" value="His-Me finger endonucleases"/>
    <property type="match status" value="1"/>
</dbReference>
<keyword evidence="4" id="KW-1133">Transmembrane helix</keyword>
<keyword evidence="2" id="KW-0540">Nuclease</keyword>
<comment type="caution">
    <text evidence="5">The sequence shown here is derived from an EMBL/GenBank/DDBJ whole genome shotgun (WGS) entry which is preliminary data.</text>
</comment>
<dbReference type="InterPro" id="IPR044925">
    <property type="entry name" value="His-Me_finger_sf"/>
</dbReference>